<dbReference type="UniPathway" id="UPA00057">
    <property type="reaction ID" value="UER00098"/>
</dbReference>
<dbReference type="InterPro" id="IPR036554">
    <property type="entry name" value="GHMP_kinase_C_sf"/>
</dbReference>
<comment type="pathway">
    <text evidence="9">Isoprenoid biosynthesis; isopentenyl diphosphate biosynthesis via mevalonate pathway; isopentenyl diphosphate from (R)-mevalonate: step 1/3.</text>
</comment>
<dbReference type="GO" id="GO:0005524">
    <property type="term" value="F:ATP binding"/>
    <property type="evidence" value="ECO:0007669"/>
    <property type="project" value="UniProtKB-KW"/>
</dbReference>
<keyword evidence="2" id="KW-0444">Lipid biosynthesis</keyword>
<dbReference type="EMBL" id="NEXC01000007">
    <property type="protein sequence ID" value="PSN84160.1"/>
    <property type="molecule type" value="Genomic_DNA"/>
</dbReference>
<evidence type="ECO:0000256" key="1">
    <source>
        <dbReference type="ARBA" id="ARBA00022490"/>
    </source>
</evidence>
<feature type="domain" description="GHMP kinase C-terminal" evidence="11">
    <location>
        <begin position="236"/>
        <end position="309"/>
    </location>
</feature>
<name>A0A2R6ACN4_9ARCH</name>
<evidence type="ECO:0000256" key="2">
    <source>
        <dbReference type="ARBA" id="ARBA00022516"/>
    </source>
</evidence>
<proteinExistence type="predicted"/>
<dbReference type="InterPro" id="IPR006204">
    <property type="entry name" value="GHMP_kinase_N_dom"/>
</dbReference>
<evidence type="ECO:0000313" key="12">
    <source>
        <dbReference type="EMBL" id="PSN84160.1"/>
    </source>
</evidence>
<gene>
    <name evidence="12" type="ORF">B9Q01_02185</name>
</gene>
<evidence type="ECO:0000256" key="8">
    <source>
        <dbReference type="ARBA" id="ARBA00023098"/>
    </source>
</evidence>
<dbReference type="PRINTS" id="PR00959">
    <property type="entry name" value="MEVGALKINASE"/>
</dbReference>
<dbReference type="GO" id="GO:0019287">
    <property type="term" value="P:isopentenyl diphosphate biosynthetic process, mevalonate pathway"/>
    <property type="evidence" value="ECO:0007669"/>
    <property type="project" value="UniProtKB-UniPathway"/>
</dbReference>
<evidence type="ECO:0000256" key="3">
    <source>
        <dbReference type="ARBA" id="ARBA00022679"/>
    </source>
</evidence>
<dbReference type="InterPro" id="IPR006206">
    <property type="entry name" value="Mevalonate/galactokinase"/>
</dbReference>
<dbReference type="GO" id="GO:0005829">
    <property type="term" value="C:cytosol"/>
    <property type="evidence" value="ECO:0007669"/>
    <property type="project" value="TreeGrafter"/>
</dbReference>
<keyword evidence="6" id="KW-0067">ATP-binding</keyword>
<dbReference type="InterPro" id="IPR014721">
    <property type="entry name" value="Ribsml_uS5_D2-typ_fold_subgr"/>
</dbReference>
<dbReference type="Pfam" id="PF08544">
    <property type="entry name" value="GHMP_kinases_C"/>
    <property type="match status" value="1"/>
</dbReference>
<dbReference type="GO" id="GO:0004496">
    <property type="term" value="F:mevalonate kinase activity"/>
    <property type="evidence" value="ECO:0007669"/>
    <property type="project" value="InterPro"/>
</dbReference>
<dbReference type="AlphaFoldDB" id="A0A2R6ACN4"/>
<keyword evidence="1" id="KW-0963">Cytoplasm</keyword>
<dbReference type="Gene3D" id="3.30.230.10">
    <property type="match status" value="1"/>
</dbReference>
<keyword evidence="4" id="KW-0547">Nucleotide-binding</keyword>
<dbReference type="SUPFAM" id="SSF55060">
    <property type="entry name" value="GHMP Kinase, C-terminal domain"/>
    <property type="match status" value="1"/>
</dbReference>
<dbReference type="InterPro" id="IPR020568">
    <property type="entry name" value="Ribosomal_Su5_D2-typ_SF"/>
</dbReference>
<evidence type="ECO:0000259" key="11">
    <source>
        <dbReference type="Pfam" id="PF08544"/>
    </source>
</evidence>
<keyword evidence="5 12" id="KW-0418">Kinase</keyword>
<reference evidence="12 13" key="1">
    <citation type="submission" date="2017-04" db="EMBL/GenBank/DDBJ databases">
        <title>Novel microbial lineages endemic to geothermal iron-oxide mats fill important gaps in the evolutionary history of Archaea.</title>
        <authorList>
            <person name="Jay Z.J."/>
            <person name="Beam J.P."/>
            <person name="Dlakic M."/>
            <person name="Rusch D.B."/>
            <person name="Kozubal M.A."/>
            <person name="Inskeep W.P."/>
        </authorList>
    </citation>
    <scope>NUCLEOTIDE SEQUENCE [LARGE SCALE GENOMIC DNA]</scope>
    <source>
        <strain evidence="12">OSP_D</strain>
    </source>
</reference>
<organism evidence="12 13">
    <name type="scientific">Candidatus Marsarchaeota G1 archaeon OSP_D</name>
    <dbReference type="NCBI Taxonomy" id="1978155"/>
    <lineage>
        <taxon>Archaea</taxon>
        <taxon>Candidatus Marsarchaeota</taxon>
        <taxon>Candidatus Marsarchaeota group 1</taxon>
    </lineage>
</organism>
<dbReference type="PANTHER" id="PTHR43290:SF2">
    <property type="entry name" value="MEVALONATE KINASE"/>
    <property type="match status" value="1"/>
</dbReference>
<dbReference type="Pfam" id="PF00288">
    <property type="entry name" value="GHMP_kinases_N"/>
    <property type="match status" value="1"/>
</dbReference>
<dbReference type="SUPFAM" id="SSF54211">
    <property type="entry name" value="Ribosomal protein S5 domain 2-like"/>
    <property type="match status" value="1"/>
</dbReference>
<evidence type="ECO:0000256" key="4">
    <source>
        <dbReference type="ARBA" id="ARBA00022741"/>
    </source>
</evidence>
<dbReference type="PIRSF" id="PIRSF000530">
    <property type="entry name" value="Galactokinase"/>
    <property type="match status" value="1"/>
</dbReference>
<feature type="domain" description="GHMP kinase N-terminal" evidence="10">
    <location>
        <begin position="81"/>
        <end position="167"/>
    </location>
</feature>
<evidence type="ECO:0000256" key="9">
    <source>
        <dbReference type="ARBA" id="ARBA00029438"/>
    </source>
</evidence>
<dbReference type="Proteomes" id="UP000240880">
    <property type="component" value="Unassembled WGS sequence"/>
</dbReference>
<evidence type="ECO:0000313" key="13">
    <source>
        <dbReference type="Proteomes" id="UP000240880"/>
    </source>
</evidence>
<dbReference type="NCBIfam" id="TIGR00549">
    <property type="entry name" value="mevalon_kin"/>
    <property type="match status" value="1"/>
</dbReference>
<dbReference type="InterPro" id="IPR006205">
    <property type="entry name" value="Mev_gal_kin"/>
</dbReference>
<dbReference type="PANTHER" id="PTHR43290">
    <property type="entry name" value="MEVALONATE KINASE"/>
    <property type="match status" value="1"/>
</dbReference>
<dbReference type="Gene3D" id="3.30.70.890">
    <property type="entry name" value="GHMP kinase, C-terminal domain"/>
    <property type="match status" value="1"/>
</dbReference>
<evidence type="ECO:0000256" key="7">
    <source>
        <dbReference type="ARBA" id="ARBA00022842"/>
    </source>
</evidence>
<evidence type="ECO:0000256" key="5">
    <source>
        <dbReference type="ARBA" id="ARBA00022777"/>
    </source>
</evidence>
<accession>A0A2R6ACN4</accession>
<sequence length="333" mass="35646">MKVRASAPTKVTLFGEHAVVYGFPALVMAIQKRVEVTASKTSDGVVRIELPELSSIGLKLEIRNGEVEIKKVQNALKHASYVVETIKELQKRANQSCGAKIMVKSKLPAGVGLGTSAAVIEAVGLAYSTLLGITMDKKEIAQLAKHVETLVQGKSSGMDASIISQGGIGLFRLENETPVLQRLEAKEIPIVIAYIKKVIPTGEAVARVKAIFEKHKDITKTIFEAICAITEKATRKILENDLNSLGELMNLNHGLLCSLGVSNLRLEQLIHLARDAGALGSKITGAGFGGSIVCLLKNEESAKNVCQVLKPFCDGVFLAKRDNIGAQVQIIGS</sequence>
<dbReference type="InterPro" id="IPR013750">
    <property type="entry name" value="GHMP_kinase_C_dom"/>
</dbReference>
<evidence type="ECO:0000256" key="6">
    <source>
        <dbReference type="ARBA" id="ARBA00022840"/>
    </source>
</evidence>
<keyword evidence="3" id="KW-0808">Transferase</keyword>
<evidence type="ECO:0000259" key="10">
    <source>
        <dbReference type="Pfam" id="PF00288"/>
    </source>
</evidence>
<comment type="caution">
    <text evidence="12">The sequence shown here is derived from an EMBL/GenBank/DDBJ whole genome shotgun (WGS) entry which is preliminary data.</text>
</comment>
<keyword evidence="8" id="KW-0443">Lipid metabolism</keyword>
<keyword evidence="7" id="KW-0460">Magnesium</keyword>
<protein>
    <submittedName>
        <fullName evidence="12">Mevalonate kinase</fullName>
    </submittedName>
</protein>